<dbReference type="OrthoDB" id="7451367at2"/>
<gene>
    <name evidence="1" type="ORF">COC42_15040</name>
</gene>
<dbReference type="AlphaFoldDB" id="A0A2A4B3S2"/>
<sequence>MTSFYLPDAAALRDAEQLIASLGGDAENEANARAVRSRDIGNHVAFCRWRQIGRLIAFLGNDVAERPTLH</sequence>
<keyword evidence="2" id="KW-1185">Reference proteome</keyword>
<reference evidence="1 2" key="1">
    <citation type="submission" date="2017-09" db="EMBL/GenBank/DDBJ databases">
        <title>Sphingomonas spermidinifaciens 9NM-10, whole genome shotgun sequence.</title>
        <authorList>
            <person name="Feng G."/>
            <person name="Zhu H."/>
        </authorList>
    </citation>
    <scope>NUCLEOTIDE SEQUENCE [LARGE SCALE GENOMIC DNA]</scope>
    <source>
        <strain evidence="1 2">9NM-10</strain>
    </source>
</reference>
<name>A0A2A4B3S2_9SPHN</name>
<protein>
    <submittedName>
        <fullName evidence="1">Uncharacterized protein</fullName>
    </submittedName>
</protein>
<comment type="caution">
    <text evidence="1">The sequence shown here is derived from an EMBL/GenBank/DDBJ whole genome shotgun (WGS) entry which is preliminary data.</text>
</comment>
<organism evidence="1 2">
    <name type="scientific">Sphingomonas spermidinifaciens</name>
    <dbReference type="NCBI Taxonomy" id="1141889"/>
    <lineage>
        <taxon>Bacteria</taxon>
        <taxon>Pseudomonadati</taxon>
        <taxon>Pseudomonadota</taxon>
        <taxon>Alphaproteobacteria</taxon>
        <taxon>Sphingomonadales</taxon>
        <taxon>Sphingomonadaceae</taxon>
        <taxon>Sphingomonas</taxon>
    </lineage>
</organism>
<proteinExistence type="predicted"/>
<dbReference type="Proteomes" id="UP000218366">
    <property type="component" value="Unassembled WGS sequence"/>
</dbReference>
<evidence type="ECO:0000313" key="1">
    <source>
        <dbReference type="EMBL" id="PCD02697.1"/>
    </source>
</evidence>
<dbReference type="EMBL" id="NWMW01000002">
    <property type="protein sequence ID" value="PCD02697.1"/>
    <property type="molecule type" value="Genomic_DNA"/>
</dbReference>
<accession>A0A2A4B3S2</accession>
<evidence type="ECO:0000313" key="2">
    <source>
        <dbReference type="Proteomes" id="UP000218366"/>
    </source>
</evidence>
<dbReference type="RefSeq" id="WP_096344073.1">
    <property type="nucleotide sequence ID" value="NZ_NWMW01000002.1"/>
</dbReference>